<dbReference type="EMBL" id="GGEC01019779">
    <property type="protein sequence ID" value="MBX00263.1"/>
    <property type="molecule type" value="Transcribed_RNA"/>
</dbReference>
<proteinExistence type="predicted"/>
<reference evidence="1" key="1">
    <citation type="submission" date="2018-02" db="EMBL/GenBank/DDBJ databases">
        <title>Rhizophora mucronata_Transcriptome.</title>
        <authorList>
            <person name="Meera S.P."/>
            <person name="Sreeshan A."/>
            <person name="Augustine A."/>
        </authorList>
    </citation>
    <scope>NUCLEOTIDE SEQUENCE</scope>
    <source>
        <tissue evidence="1">Leaf</tissue>
    </source>
</reference>
<evidence type="ECO:0000313" key="1">
    <source>
        <dbReference type="EMBL" id="MBX00263.1"/>
    </source>
</evidence>
<sequence length="70" mass="7847">MMLMGMKKMRMMTMTMMMRILMGKTSEASCLFNFIFASSNGSLSSEDLISKSGVNKVQIDGIYWLSTCIS</sequence>
<dbReference type="AlphaFoldDB" id="A0A2P2K3J0"/>
<name>A0A2P2K3J0_RHIMU</name>
<protein>
    <submittedName>
        <fullName evidence="1">Uncharacterized protein</fullName>
    </submittedName>
</protein>
<organism evidence="1">
    <name type="scientific">Rhizophora mucronata</name>
    <name type="common">Asiatic mangrove</name>
    <dbReference type="NCBI Taxonomy" id="61149"/>
    <lineage>
        <taxon>Eukaryota</taxon>
        <taxon>Viridiplantae</taxon>
        <taxon>Streptophyta</taxon>
        <taxon>Embryophyta</taxon>
        <taxon>Tracheophyta</taxon>
        <taxon>Spermatophyta</taxon>
        <taxon>Magnoliopsida</taxon>
        <taxon>eudicotyledons</taxon>
        <taxon>Gunneridae</taxon>
        <taxon>Pentapetalae</taxon>
        <taxon>rosids</taxon>
        <taxon>fabids</taxon>
        <taxon>Malpighiales</taxon>
        <taxon>Rhizophoraceae</taxon>
        <taxon>Rhizophora</taxon>
    </lineage>
</organism>
<accession>A0A2P2K3J0</accession>